<feature type="transmembrane region" description="Helical" evidence="1">
    <location>
        <begin position="51"/>
        <end position="72"/>
    </location>
</feature>
<dbReference type="AlphaFoldDB" id="A0A543E050"/>
<keyword evidence="1" id="KW-1133">Transmembrane helix</keyword>
<proteinExistence type="predicted"/>
<reference evidence="2 3" key="1">
    <citation type="submission" date="2019-06" db="EMBL/GenBank/DDBJ databases">
        <title>Sequencing the genomes of 1000 actinobacteria strains.</title>
        <authorList>
            <person name="Klenk H.-P."/>
        </authorList>
    </citation>
    <scope>NUCLEOTIDE SEQUENCE [LARGE SCALE GENOMIC DNA]</scope>
    <source>
        <strain evidence="2 3">DSM 45301</strain>
    </source>
</reference>
<accession>A0A543E050</accession>
<gene>
    <name evidence="2" type="ORF">FB558_1693</name>
</gene>
<feature type="transmembrane region" description="Helical" evidence="1">
    <location>
        <begin position="24"/>
        <end position="44"/>
    </location>
</feature>
<dbReference type="Proteomes" id="UP000315677">
    <property type="component" value="Unassembled WGS sequence"/>
</dbReference>
<keyword evidence="1" id="KW-0812">Transmembrane</keyword>
<evidence type="ECO:0000256" key="1">
    <source>
        <dbReference type="SAM" id="Phobius"/>
    </source>
</evidence>
<keyword evidence="3" id="KW-1185">Reference proteome</keyword>
<sequence length="114" mass="10924">MGALTMALPPGAYGSSDTPTPTAGHAGVIGVSIAIAAGLITGSAAIGGGGLLTLLVLLLGGFALVIPLALVATLWQPARGPVRVLLALAAAVCALLLVLAVVRVVEVAPALLGS</sequence>
<name>A0A543E050_9PSEU</name>
<dbReference type="EMBL" id="VFPA01000001">
    <property type="protein sequence ID" value="TQM14914.1"/>
    <property type="molecule type" value="Genomic_DNA"/>
</dbReference>
<feature type="transmembrane region" description="Helical" evidence="1">
    <location>
        <begin position="84"/>
        <end position="105"/>
    </location>
</feature>
<evidence type="ECO:0000313" key="2">
    <source>
        <dbReference type="EMBL" id="TQM14914.1"/>
    </source>
</evidence>
<protein>
    <submittedName>
        <fullName evidence="2">Uncharacterized protein</fullName>
    </submittedName>
</protein>
<keyword evidence="1" id="KW-0472">Membrane</keyword>
<organism evidence="2 3">
    <name type="scientific">Pseudonocardia kunmingensis</name>
    <dbReference type="NCBI Taxonomy" id="630975"/>
    <lineage>
        <taxon>Bacteria</taxon>
        <taxon>Bacillati</taxon>
        <taxon>Actinomycetota</taxon>
        <taxon>Actinomycetes</taxon>
        <taxon>Pseudonocardiales</taxon>
        <taxon>Pseudonocardiaceae</taxon>
        <taxon>Pseudonocardia</taxon>
    </lineage>
</organism>
<comment type="caution">
    <text evidence="2">The sequence shown here is derived from an EMBL/GenBank/DDBJ whole genome shotgun (WGS) entry which is preliminary data.</text>
</comment>
<evidence type="ECO:0000313" key="3">
    <source>
        <dbReference type="Proteomes" id="UP000315677"/>
    </source>
</evidence>